<feature type="region of interest" description="Disordered" evidence="1">
    <location>
        <begin position="385"/>
        <end position="435"/>
    </location>
</feature>
<evidence type="ECO:0000256" key="1">
    <source>
        <dbReference type="SAM" id="MobiDB-lite"/>
    </source>
</evidence>
<protein>
    <submittedName>
        <fullName evidence="2">Uncharacterized protein</fullName>
    </submittedName>
</protein>
<sequence length="858" mass="98094">MEKYKLLSSVDPTKFPVVVKKKFSKLTLGNRSSNHQVSSMSKFTQRISYPPEEIDNEHKSFFLTDEGETDKYTLPDSPNGVHCSGLDSQISRQGTMSHENPEKESKDYIGYVKKIESGLRDLGIPPHKSFNTQNMPSLNISGNDCLSQELRKQIRASESDASILTISSTSSNEIDLNHKKITQSDCSKTPEVIILDESSENELPLKESFPAVSESTEKSLNSTIQQKLNAFFDKIPTQTEISLHYKSDNLLAENTFENTKENSMSYDDPVSLNETDNDEIKSGHEKYIPRDIEQKSQVVNISAKIKINIEIEEHEITSSFDESDHQYNDKNEEDDVPIVKKPIIEQKNQGKDDLGIDLEPEVQSILTEMYGDSWKTREVLNSIKKQKRRDPNDTITSKSFGNLGNTLELTGHEKQDKKNEIQQKKPICDSDSESELEDLESYKSWHISYSENSYSSDSCSNEKRKKHKSFAKKVNRKIESDFVQDASSDSDNTIFENKSLIPISTTVNEKDIEYAVTPQNKILHNVENPGPSTKRKLFSKKLYSNINSDTQLNVDEDLLSSKNSPKLSNIKLEAIKGAIPSKGRNDLEMHEFTNSSNKALQFFSQRDNKNYYGFLISLNASTLNDLSHPEALRFRKNFRVMKEELTAVLYNLYNEKIFNNQLNVSIKWNKKLLTTAGRCTNMLRNGVRLAEIDLSEKVLTSADRLRCTLIHELCHAAAWILDSEKKGHAEHWKKWARRANEVFSELPKITVCHHYNIEYKYTYQCDGCGAKTQMHSKTKKVENIQCKYCKGTIRVFINKRKKDGQVVQTPVKAASGFAKFVQQKYKIYKTPQITHAETMKILSQEFTKMNLDKNQDKS</sequence>
<organism evidence="2 3">
    <name type="scientific">Phlebotomus papatasi</name>
    <name type="common">Sandfly</name>
    <dbReference type="NCBI Taxonomy" id="29031"/>
    <lineage>
        <taxon>Eukaryota</taxon>
        <taxon>Metazoa</taxon>
        <taxon>Ecdysozoa</taxon>
        <taxon>Arthropoda</taxon>
        <taxon>Hexapoda</taxon>
        <taxon>Insecta</taxon>
        <taxon>Pterygota</taxon>
        <taxon>Neoptera</taxon>
        <taxon>Endopterygota</taxon>
        <taxon>Diptera</taxon>
        <taxon>Nematocera</taxon>
        <taxon>Psychodoidea</taxon>
        <taxon>Psychodidae</taxon>
        <taxon>Phlebotomus</taxon>
        <taxon>Phlebotomus</taxon>
    </lineage>
</organism>
<dbReference type="Proteomes" id="UP000092462">
    <property type="component" value="Unassembled WGS sequence"/>
</dbReference>
<dbReference type="EMBL" id="AJVK01009247">
    <property type="status" value="NOT_ANNOTATED_CDS"/>
    <property type="molecule type" value="Genomic_DNA"/>
</dbReference>
<dbReference type="GO" id="GO:0005634">
    <property type="term" value="C:nucleus"/>
    <property type="evidence" value="ECO:0007669"/>
    <property type="project" value="TreeGrafter"/>
</dbReference>
<reference evidence="2" key="1">
    <citation type="submission" date="2022-08" db="UniProtKB">
        <authorList>
            <consortium name="EnsemblMetazoa"/>
        </authorList>
    </citation>
    <scope>IDENTIFICATION</scope>
    <source>
        <strain evidence="2">Israel</strain>
    </source>
</reference>
<dbReference type="GO" id="GO:0006974">
    <property type="term" value="P:DNA damage response"/>
    <property type="evidence" value="ECO:0007669"/>
    <property type="project" value="UniProtKB-ARBA"/>
</dbReference>
<accession>A0A1B0CYM3</accession>
<dbReference type="PANTHER" id="PTHR23099">
    <property type="entry name" value="TRANSCRIPTIONAL REGULATOR"/>
    <property type="match status" value="1"/>
</dbReference>
<dbReference type="AlphaFoldDB" id="A0A1B0CYM3"/>
<feature type="compositionally biased region" description="Polar residues" evidence="1">
    <location>
        <begin position="393"/>
        <end position="408"/>
    </location>
</feature>
<dbReference type="Pfam" id="PF10263">
    <property type="entry name" value="SprT-like"/>
    <property type="match status" value="1"/>
</dbReference>
<feature type="region of interest" description="Disordered" evidence="1">
    <location>
        <begin position="73"/>
        <end position="105"/>
    </location>
</feature>
<evidence type="ECO:0000313" key="3">
    <source>
        <dbReference type="Proteomes" id="UP000092462"/>
    </source>
</evidence>
<dbReference type="InterPro" id="IPR006640">
    <property type="entry name" value="SprT-like_domain"/>
</dbReference>
<evidence type="ECO:0000313" key="2">
    <source>
        <dbReference type="EnsemblMetazoa" id="PPAI000195-PA"/>
    </source>
</evidence>
<proteinExistence type="predicted"/>
<dbReference type="VEuPathDB" id="VectorBase:PPAPM1_001813"/>
<feature type="compositionally biased region" description="Basic and acidic residues" evidence="1">
    <location>
        <begin position="410"/>
        <end position="428"/>
    </location>
</feature>
<feature type="compositionally biased region" description="Polar residues" evidence="1">
    <location>
        <begin position="86"/>
        <end position="98"/>
    </location>
</feature>
<keyword evidence="3" id="KW-1185">Reference proteome</keyword>
<dbReference type="EnsemblMetazoa" id="PPAI000195-RA">
    <property type="protein sequence ID" value="PPAI000195-PA"/>
    <property type="gene ID" value="PPAI000195"/>
</dbReference>
<dbReference type="VEuPathDB" id="VectorBase:PPAI000195"/>
<dbReference type="PANTHER" id="PTHR23099:SF0">
    <property type="entry name" value="GERM CELL NUCLEAR ACIDIC PROTEIN"/>
    <property type="match status" value="1"/>
</dbReference>
<dbReference type="SMART" id="SM00731">
    <property type="entry name" value="SprT"/>
    <property type="match status" value="1"/>
</dbReference>
<name>A0A1B0CYM3_PHLPP</name>